<organism evidence="2 3">
    <name type="scientific">Natrinema salsiterrestre</name>
    <dbReference type="NCBI Taxonomy" id="2950540"/>
    <lineage>
        <taxon>Archaea</taxon>
        <taxon>Methanobacteriati</taxon>
        <taxon>Methanobacteriota</taxon>
        <taxon>Stenosarchaea group</taxon>
        <taxon>Halobacteria</taxon>
        <taxon>Halobacteriales</taxon>
        <taxon>Natrialbaceae</taxon>
        <taxon>Natrinema</taxon>
    </lineage>
</organism>
<feature type="transmembrane region" description="Helical" evidence="1">
    <location>
        <begin position="179"/>
        <end position="200"/>
    </location>
</feature>
<comment type="caution">
    <text evidence="2">The sequence shown here is derived from an EMBL/GenBank/DDBJ whole genome shotgun (WGS) entry which is preliminary data.</text>
</comment>
<dbReference type="Proteomes" id="UP001154061">
    <property type="component" value="Unassembled WGS sequence"/>
</dbReference>
<evidence type="ECO:0000256" key="1">
    <source>
        <dbReference type="SAM" id="Phobius"/>
    </source>
</evidence>
<keyword evidence="3" id="KW-1185">Reference proteome</keyword>
<feature type="transmembrane region" description="Helical" evidence="1">
    <location>
        <begin position="207"/>
        <end position="234"/>
    </location>
</feature>
<dbReference type="InterPro" id="IPR040493">
    <property type="entry name" value="DUF5518"/>
</dbReference>
<dbReference type="Pfam" id="PF17647">
    <property type="entry name" value="DUF5518"/>
    <property type="match status" value="1"/>
</dbReference>
<protein>
    <submittedName>
        <fullName evidence="2">DUF5518 domain-containing protein</fullName>
    </submittedName>
</protein>
<feature type="transmembrane region" description="Helical" evidence="1">
    <location>
        <begin position="27"/>
        <end position="51"/>
    </location>
</feature>
<gene>
    <name evidence="2" type="ORF">NDI89_21805</name>
</gene>
<dbReference type="AlphaFoldDB" id="A0A9Q4L197"/>
<name>A0A9Q4L197_9EURY</name>
<evidence type="ECO:0000313" key="3">
    <source>
        <dbReference type="Proteomes" id="UP001154061"/>
    </source>
</evidence>
<feature type="transmembrane region" description="Helical" evidence="1">
    <location>
        <begin position="131"/>
        <end position="159"/>
    </location>
</feature>
<reference evidence="2" key="1">
    <citation type="submission" date="2022-06" db="EMBL/GenBank/DDBJ databases">
        <title>Natrinema sp. a new haloarchaeum isolate from saline soil.</title>
        <authorList>
            <person name="Strakova D."/>
            <person name="Galisteo C."/>
            <person name="Sanchez-Porro C."/>
            <person name="Ventosa A."/>
        </authorList>
    </citation>
    <scope>NUCLEOTIDE SEQUENCE</scope>
    <source>
        <strain evidence="2">S1CR25-10</strain>
    </source>
</reference>
<keyword evidence="1" id="KW-0812">Transmembrane</keyword>
<keyword evidence="1" id="KW-1133">Transmembrane helix</keyword>
<dbReference type="RefSeq" id="WP_277524775.1">
    <property type="nucleotide sequence ID" value="NZ_JAMQOT010000013.1"/>
</dbReference>
<sequence>MSSTPSESSNVDGSTTSSTPLPEIVDWLLGALIALSGLIFVAVGAALVFGIDRELLEQAIEEEATTVTVGTTELTDAEALEVTDAVISWMGPGLLITGLGMIVFAIGYIVVRHRAHRRARTDGTVNSYGSFAVLGAVITAIFSFIPVSSALGGAVAGYLEKSESDRTISVGALAGVLPLLPLLIVGLFSVGGLATGLLAIEQGGNAAFVGITALLSLVVSAALGAGLGGLGGYLGGWFAERRTTAN</sequence>
<proteinExistence type="predicted"/>
<dbReference type="EMBL" id="JAMQOT010000013">
    <property type="protein sequence ID" value="MDF9748210.1"/>
    <property type="molecule type" value="Genomic_DNA"/>
</dbReference>
<feature type="transmembrane region" description="Helical" evidence="1">
    <location>
        <begin position="89"/>
        <end position="111"/>
    </location>
</feature>
<keyword evidence="1" id="KW-0472">Membrane</keyword>
<accession>A0A9Q4L197</accession>
<evidence type="ECO:0000313" key="2">
    <source>
        <dbReference type="EMBL" id="MDF9748210.1"/>
    </source>
</evidence>